<feature type="region of interest" description="Disordered" evidence="1">
    <location>
        <begin position="954"/>
        <end position="982"/>
    </location>
</feature>
<proteinExistence type="predicted"/>
<feature type="region of interest" description="Disordered" evidence="1">
    <location>
        <begin position="320"/>
        <end position="351"/>
    </location>
</feature>
<dbReference type="Proteomes" id="UP001465668">
    <property type="component" value="Unassembled WGS sequence"/>
</dbReference>
<accession>A0ABR2Y468</accession>
<dbReference type="Gene3D" id="2.60.120.200">
    <property type="match status" value="1"/>
</dbReference>
<dbReference type="PANTHER" id="PTHR10963">
    <property type="entry name" value="GLYCOSYL HYDROLASE-RELATED"/>
    <property type="match status" value="1"/>
</dbReference>
<evidence type="ECO:0000259" key="3">
    <source>
        <dbReference type="PROSITE" id="PS51762"/>
    </source>
</evidence>
<dbReference type="EMBL" id="JARVKM010000005">
    <property type="protein sequence ID" value="KAK9780879.1"/>
    <property type="molecule type" value="Genomic_DNA"/>
</dbReference>
<dbReference type="PANTHER" id="PTHR10963:SF60">
    <property type="entry name" value="GRAM-NEGATIVE BACTERIA-BINDING PROTEIN 1-RELATED"/>
    <property type="match status" value="1"/>
</dbReference>
<sequence length="1044" mass="113152">MYTSILSTLSLALLSGLVSATNPPSYAGYSTVWYSPFIGDSGTLPSTDNWNIITGNLGVNAELETYTSSAKNLQRSGGDTLQIVPWKDSSVSGGWTSGRIESTYTFTPKAGGKTMAEASIRFGSNAIANKQGLWPAFWLLGDSIRHGTAWPACGELDIMETVNGYLTGYGTVHCNVSPGGICNEPNGIQGSIGIPDQSWHTWRIVWDNTPSSWTSQTITWYMDGQAFNEISGTEIGDQTTWNSLAHSSVFFILNMAVGGSWPGNPNSATLDGYNSMMEIGLLLLALSSPCDPYAGSAMARKNKKASPIDEGLDQRVEAATASNGAPDAHPNSSATPKKASKPSPSPQSSSPALVICRNKHWKYISSFHGPWLQLPLEVLETVANANYYMPLPRPVDPAVFYDLVKIRKLVDDATDLAVRAANGVTSAAMSNSLAGGAGHQMQALGLGFMNNGGMKLSPERRFKLREQATQKLSRAYHIDEIASSVATMQSTSTLENVAGLVLQRAPSDPDANYVHFFHEKIPSRQLAECTDLRALDLIISQRHSDCEPMRTRAIVRMFKNDFEGAAQDLTRALGVYRTYHLTTHKPSYENMQLERRNGRRRDAPSLDERDQPRSTEVQLLFQRAGCYLTLACGHVEASLPGATSQQNGGAESKANGSTGNADISSLPADDTTPIERGPTKREMDNRKAVRMYAKRALRDYMEYLKSLQYSPDLPVEISDDFTRQVNQASHRSRRYQNQGRTGVQDPSSPLSGGVSHGVYSLHELFAATPPTNLPAYPCTDLVSANVPESMNTTMEFVTYHPLLTDALHSLLLCHALVQTSAKELQRHAYMVARLARLADGYPIFQASRSPARADWIEILRRGENWLDLSSTWESLCAPAPLVTAMSPGGNLSAATASANALAITGGQSPIETEDQRKDRLKHQAIIEALEDERVNDEASFKAAILARQRRAEADQANAANGNTNGSSGAADSPSLSSQKRWAVDDGREYPILTERAEAVARWVREAPAGSGAGGGKRKKKPGVRKPASALATESAESLDTGEAQ</sequence>
<feature type="domain" description="GH16" evidence="3">
    <location>
        <begin position="39"/>
        <end position="281"/>
    </location>
</feature>
<feature type="compositionally biased region" description="Low complexity" evidence="1">
    <location>
        <begin position="1024"/>
        <end position="1038"/>
    </location>
</feature>
<dbReference type="InterPro" id="IPR013320">
    <property type="entry name" value="ConA-like_dom_sf"/>
</dbReference>
<feature type="compositionally biased region" description="Polar residues" evidence="1">
    <location>
        <begin position="641"/>
        <end position="663"/>
    </location>
</feature>
<feature type="region of interest" description="Disordered" evidence="1">
    <location>
        <begin position="587"/>
        <end position="614"/>
    </location>
</feature>
<dbReference type="SUPFAM" id="SSF49899">
    <property type="entry name" value="Concanavalin A-like lectins/glucanases"/>
    <property type="match status" value="1"/>
</dbReference>
<feature type="chain" id="PRO_5045554549" description="GH16 domain-containing protein" evidence="2">
    <location>
        <begin position="21"/>
        <end position="1044"/>
    </location>
</feature>
<comment type="caution">
    <text evidence="4">The sequence shown here is derived from an EMBL/GenBank/DDBJ whole genome shotgun (WGS) entry which is preliminary data.</text>
</comment>
<organism evidence="4 5">
    <name type="scientific">Seiridium cardinale</name>
    <dbReference type="NCBI Taxonomy" id="138064"/>
    <lineage>
        <taxon>Eukaryota</taxon>
        <taxon>Fungi</taxon>
        <taxon>Dikarya</taxon>
        <taxon>Ascomycota</taxon>
        <taxon>Pezizomycotina</taxon>
        <taxon>Sordariomycetes</taxon>
        <taxon>Xylariomycetidae</taxon>
        <taxon>Amphisphaeriales</taxon>
        <taxon>Sporocadaceae</taxon>
        <taxon>Seiridium</taxon>
    </lineage>
</organism>
<feature type="region of interest" description="Disordered" evidence="1">
    <location>
        <begin position="1005"/>
        <end position="1044"/>
    </location>
</feature>
<feature type="compositionally biased region" description="Basic and acidic residues" evidence="1">
    <location>
        <begin position="677"/>
        <end position="686"/>
    </location>
</feature>
<dbReference type="InterPro" id="IPR000757">
    <property type="entry name" value="Beta-glucanase-like"/>
</dbReference>
<protein>
    <recommendedName>
        <fullName evidence="3">GH16 domain-containing protein</fullName>
    </recommendedName>
</protein>
<feature type="region of interest" description="Disordered" evidence="1">
    <location>
        <begin position="640"/>
        <end position="686"/>
    </location>
</feature>
<dbReference type="CDD" id="cd02182">
    <property type="entry name" value="GH16_Strep_laminarinase_like"/>
    <property type="match status" value="1"/>
</dbReference>
<evidence type="ECO:0000256" key="2">
    <source>
        <dbReference type="SAM" id="SignalP"/>
    </source>
</evidence>
<feature type="signal peptide" evidence="2">
    <location>
        <begin position="1"/>
        <end position="20"/>
    </location>
</feature>
<reference evidence="4 5" key="1">
    <citation type="submission" date="2024-02" db="EMBL/GenBank/DDBJ databases">
        <title>First draft genome assembly of two strains of Seiridium cardinale.</title>
        <authorList>
            <person name="Emiliani G."/>
            <person name="Scali E."/>
        </authorList>
    </citation>
    <scope>NUCLEOTIDE SEQUENCE [LARGE SCALE GENOMIC DNA]</scope>
    <source>
        <strain evidence="4 5">BM-138-000479</strain>
    </source>
</reference>
<dbReference type="Pfam" id="PF00722">
    <property type="entry name" value="Glyco_hydro_16"/>
    <property type="match status" value="1"/>
</dbReference>
<evidence type="ECO:0000256" key="1">
    <source>
        <dbReference type="SAM" id="MobiDB-lite"/>
    </source>
</evidence>
<keyword evidence="5" id="KW-1185">Reference proteome</keyword>
<gene>
    <name evidence="4" type="ORF">SCAR479_02065</name>
</gene>
<dbReference type="PROSITE" id="PS51762">
    <property type="entry name" value="GH16_2"/>
    <property type="match status" value="1"/>
</dbReference>
<name>A0ABR2Y468_9PEZI</name>
<feature type="compositionally biased region" description="Low complexity" evidence="1">
    <location>
        <begin position="954"/>
        <end position="977"/>
    </location>
</feature>
<evidence type="ECO:0000313" key="4">
    <source>
        <dbReference type="EMBL" id="KAK9780879.1"/>
    </source>
</evidence>
<feature type="compositionally biased region" description="Basic and acidic residues" evidence="1">
    <location>
        <begin position="592"/>
        <end position="613"/>
    </location>
</feature>
<keyword evidence="2" id="KW-0732">Signal</keyword>
<feature type="region of interest" description="Disordered" evidence="1">
    <location>
        <begin position="726"/>
        <end position="751"/>
    </location>
</feature>
<dbReference type="InterPro" id="IPR050546">
    <property type="entry name" value="Glycosyl_Hydrlase_16"/>
</dbReference>
<feature type="compositionally biased region" description="Polar residues" evidence="1">
    <location>
        <begin position="726"/>
        <end position="750"/>
    </location>
</feature>
<evidence type="ECO:0000313" key="5">
    <source>
        <dbReference type="Proteomes" id="UP001465668"/>
    </source>
</evidence>